<feature type="compositionally biased region" description="Polar residues" evidence="1">
    <location>
        <begin position="494"/>
        <end position="508"/>
    </location>
</feature>
<name>A0A498S722_ACAVI</name>
<keyword evidence="3" id="KW-1185">Reference proteome</keyword>
<dbReference type="EMBL" id="UPTC01000567">
    <property type="protein sequence ID" value="VBB29234.1"/>
    <property type="molecule type" value="Genomic_DNA"/>
</dbReference>
<evidence type="ECO:0000256" key="1">
    <source>
        <dbReference type="SAM" id="MobiDB-lite"/>
    </source>
</evidence>
<feature type="compositionally biased region" description="Basic and acidic residues" evidence="1">
    <location>
        <begin position="443"/>
        <end position="454"/>
    </location>
</feature>
<dbReference type="Proteomes" id="UP000276991">
    <property type="component" value="Unassembled WGS sequence"/>
</dbReference>
<protein>
    <submittedName>
        <fullName evidence="2">Uncharacterized protein</fullName>
    </submittedName>
</protein>
<sequence>MCDDSFNIATVPRHAKFGAQTGNGDGDDESTLGDRFFDLLPLQANSVAKADLGNCMSLRDRCKPVPSNIQQHLEQIPTVAVTATATITDTTKVTTVGTIDGSAENIHGDAPFELNRLAMFRPSSRTRLSGCRSNTVLREENTVHLPICTVELSCHENFGLNSYVDKETVNHTSKIPSSGSNQLTKTLRCNVSRPSFPTQVSHVQPVEMKQRMGSVIYQPIIKVRAISAEPRIQKPAMGFMRTNSSSIRRTTETAVRTQSRGPLRVRSASTNATATNNIGAEAENAVGIKKVTMGFRQNRANLTSRTVVSSGKMASKPEATRKSLYAGPETRARARMKESNENSAVMRINPAVSTPKQSVHTKSVHSRPLSQMNSNITRNAVANSIAVCNTKKVEIGHVSRPRTRVAHEPIRVRNTPGIVKNGDSLPPVESESRFRQSLTRRPKGGDSLDRDVTKAEGKENDEIWTVVAKKPESILEFAPCLRSRVAAKVRKVQSTTPTISGTHFTRPTKTGHSKHGGSDILPAPRRRTEAEREAFFRRLSTPKTITTIKKCTK</sequence>
<dbReference type="OrthoDB" id="5824594at2759"/>
<organism evidence="2 3">
    <name type="scientific">Acanthocheilonema viteae</name>
    <name type="common">Filarial nematode worm</name>
    <name type="synonym">Dipetalonema viteae</name>
    <dbReference type="NCBI Taxonomy" id="6277"/>
    <lineage>
        <taxon>Eukaryota</taxon>
        <taxon>Metazoa</taxon>
        <taxon>Ecdysozoa</taxon>
        <taxon>Nematoda</taxon>
        <taxon>Chromadorea</taxon>
        <taxon>Rhabditida</taxon>
        <taxon>Spirurina</taxon>
        <taxon>Spiruromorpha</taxon>
        <taxon>Filarioidea</taxon>
        <taxon>Onchocercidae</taxon>
        <taxon>Acanthocheilonema</taxon>
    </lineage>
</organism>
<proteinExistence type="predicted"/>
<reference evidence="2 3" key="1">
    <citation type="submission" date="2018-08" db="EMBL/GenBank/DDBJ databases">
        <authorList>
            <person name="Laetsch R D."/>
            <person name="Stevens L."/>
            <person name="Kumar S."/>
            <person name="Blaxter L. M."/>
        </authorList>
    </citation>
    <scope>NUCLEOTIDE SEQUENCE [LARGE SCALE GENOMIC DNA]</scope>
</reference>
<gene>
    <name evidence="2" type="ORF">NAV_LOCUS4039</name>
</gene>
<accession>A0A498S722</accession>
<feature type="region of interest" description="Disordered" evidence="1">
    <location>
        <begin position="415"/>
        <end position="454"/>
    </location>
</feature>
<feature type="region of interest" description="Disordered" evidence="1">
    <location>
        <begin position="494"/>
        <end position="527"/>
    </location>
</feature>
<dbReference type="AlphaFoldDB" id="A0A498S722"/>
<evidence type="ECO:0000313" key="3">
    <source>
        <dbReference type="Proteomes" id="UP000276991"/>
    </source>
</evidence>
<evidence type="ECO:0000313" key="2">
    <source>
        <dbReference type="EMBL" id="VBB29234.1"/>
    </source>
</evidence>